<feature type="transmembrane region" description="Helical" evidence="1">
    <location>
        <begin position="286"/>
        <end position="307"/>
    </location>
</feature>
<dbReference type="EMBL" id="LAVV01007144">
    <property type="protein sequence ID" value="KNZ56963.1"/>
    <property type="molecule type" value="Genomic_DNA"/>
</dbReference>
<protein>
    <submittedName>
        <fullName evidence="2">Uncharacterized protein</fullName>
    </submittedName>
</protein>
<dbReference type="VEuPathDB" id="FungiDB:VP01_2277g1"/>
<proteinExistence type="predicted"/>
<keyword evidence="1" id="KW-0472">Membrane</keyword>
<keyword evidence="1" id="KW-1133">Transmembrane helix</keyword>
<comment type="caution">
    <text evidence="2">The sequence shown here is derived from an EMBL/GenBank/DDBJ whole genome shotgun (WGS) entry which is preliminary data.</text>
</comment>
<sequence length="384" mass="44771">MWVGYVLNPHIIMAVLDTVIYSGVIQQFFMNKITKIKKKCQILSGACYSMIDFIYQKGETINRKQQDRYNIKEIVTPEIFLTNMKMTVTIYRKIMYKKTCQYWIILMEINKKKSKNISIRKYLAKKEKKKELGALKNDTEFRKNISVTEPKSTKKCSLGHFLLVYHLFQLFKLPMNKLIQLNQPVKYLNAVFSKLFLEALNKSLSNIFIPISVNLTHFVLSKRRAKTLKKFLQILKTSKKIPSTLSEYFSAHVTSSFSPSESCMLPNIISPTGDRRNKLCFQFTKYIYCALIQMEDILLLVIEQNWLLDKAQLQLVENLGIFFLSFFVSEIVSFLFSFSFFNEVQKNLIERHLSSNEIYKGCSSGVGSGRKNEFYKEGNVNMSE</sequence>
<evidence type="ECO:0000313" key="3">
    <source>
        <dbReference type="Proteomes" id="UP000037035"/>
    </source>
</evidence>
<keyword evidence="3" id="KW-1185">Reference proteome</keyword>
<evidence type="ECO:0000256" key="1">
    <source>
        <dbReference type="SAM" id="Phobius"/>
    </source>
</evidence>
<dbReference type="Proteomes" id="UP000037035">
    <property type="component" value="Unassembled WGS sequence"/>
</dbReference>
<accession>A0A0L6V883</accession>
<reference evidence="2 3" key="1">
    <citation type="submission" date="2015-08" db="EMBL/GenBank/DDBJ databases">
        <title>Next Generation Sequencing and Analysis of the Genome of Puccinia sorghi L Schw, the Causal Agent of Maize Common Rust.</title>
        <authorList>
            <person name="Rochi L."/>
            <person name="Burguener G."/>
            <person name="Darino M."/>
            <person name="Turjanski A."/>
            <person name="Kreff E."/>
            <person name="Dieguez M.J."/>
            <person name="Sacco F."/>
        </authorList>
    </citation>
    <scope>NUCLEOTIDE SEQUENCE [LARGE SCALE GENOMIC DNA]</scope>
    <source>
        <strain evidence="2 3">RO10H11247</strain>
    </source>
</reference>
<feature type="transmembrane region" description="Helical" evidence="1">
    <location>
        <begin position="319"/>
        <end position="341"/>
    </location>
</feature>
<feature type="transmembrane region" description="Helical" evidence="1">
    <location>
        <begin position="6"/>
        <end position="29"/>
    </location>
</feature>
<keyword evidence="1" id="KW-0812">Transmembrane</keyword>
<name>A0A0L6V883_9BASI</name>
<dbReference type="AlphaFoldDB" id="A0A0L6V883"/>
<evidence type="ECO:0000313" key="2">
    <source>
        <dbReference type="EMBL" id="KNZ56963.1"/>
    </source>
</evidence>
<organism evidence="2 3">
    <name type="scientific">Puccinia sorghi</name>
    <dbReference type="NCBI Taxonomy" id="27349"/>
    <lineage>
        <taxon>Eukaryota</taxon>
        <taxon>Fungi</taxon>
        <taxon>Dikarya</taxon>
        <taxon>Basidiomycota</taxon>
        <taxon>Pucciniomycotina</taxon>
        <taxon>Pucciniomycetes</taxon>
        <taxon>Pucciniales</taxon>
        <taxon>Pucciniaceae</taxon>
        <taxon>Puccinia</taxon>
    </lineage>
</organism>
<gene>
    <name evidence="2" type="ORF">VP01_2277g1</name>
</gene>